<keyword evidence="2" id="KW-0067">ATP-binding</keyword>
<dbReference type="Proteomes" id="UP000319138">
    <property type="component" value="Unassembled WGS sequence"/>
</dbReference>
<evidence type="ECO:0000259" key="1">
    <source>
        <dbReference type="Pfam" id="PF00005"/>
    </source>
</evidence>
<organism evidence="2 3">
    <name type="scientific">Gilliamella apicola</name>
    <dbReference type="NCBI Taxonomy" id="1196095"/>
    <lineage>
        <taxon>Bacteria</taxon>
        <taxon>Pseudomonadati</taxon>
        <taxon>Pseudomonadota</taxon>
        <taxon>Gammaproteobacteria</taxon>
        <taxon>Orbales</taxon>
        <taxon>Orbaceae</taxon>
        <taxon>Gilliamella</taxon>
    </lineage>
</organism>
<sequence length="33" mass="3668">MLSIVGESGSGKSLLFNVITELLRDVLLHLKER</sequence>
<comment type="caution">
    <text evidence="2">The sequence shown here is derived from an EMBL/GenBank/DDBJ whole genome shotgun (WGS) entry which is preliminary data.</text>
</comment>
<gene>
    <name evidence="2" type="ORF">FPQ14_06245</name>
</gene>
<reference evidence="2 3" key="1">
    <citation type="submission" date="2019-07" db="EMBL/GenBank/DDBJ databases">
        <title>Gilliamella genomes.</title>
        <authorList>
            <person name="Zheng H."/>
        </authorList>
    </citation>
    <scope>NUCLEOTIDE SEQUENCE [LARGE SCALE GENOMIC DNA]</scope>
    <source>
        <strain evidence="2 3">W8131</strain>
    </source>
</reference>
<dbReference type="GO" id="GO:0016887">
    <property type="term" value="F:ATP hydrolysis activity"/>
    <property type="evidence" value="ECO:0007669"/>
    <property type="project" value="InterPro"/>
</dbReference>
<evidence type="ECO:0000313" key="2">
    <source>
        <dbReference type="EMBL" id="TSJ90738.1"/>
    </source>
</evidence>
<evidence type="ECO:0000313" key="3">
    <source>
        <dbReference type="Proteomes" id="UP000319138"/>
    </source>
</evidence>
<dbReference type="AlphaFoldDB" id="A0A556RP80"/>
<dbReference type="Pfam" id="PF00005">
    <property type="entry name" value="ABC_tran"/>
    <property type="match status" value="1"/>
</dbReference>
<protein>
    <submittedName>
        <fullName evidence="2">ATP-binding cassette domain-containing protein</fullName>
    </submittedName>
</protein>
<dbReference type="SUPFAM" id="SSF52540">
    <property type="entry name" value="P-loop containing nucleoside triphosphate hydrolases"/>
    <property type="match status" value="1"/>
</dbReference>
<dbReference type="InterPro" id="IPR027417">
    <property type="entry name" value="P-loop_NTPase"/>
</dbReference>
<dbReference type="EMBL" id="VMHL01000002">
    <property type="protein sequence ID" value="TSJ90738.1"/>
    <property type="molecule type" value="Genomic_DNA"/>
</dbReference>
<accession>A0A556RP80</accession>
<keyword evidence="2" id="KW-0547">Nucleotide-binding</keyword>
<dbReference type="InterPro" id="IPR003439">
    <property type="entry name" value="ABC_transporter-like_ATP-bd"/>
</dbReference>
<name>A0A556RP80_9GAMM</name>
<proteinExistence type="predicted"/>
<feature type="domain" description="ABC transporter" evidence="1">
    <location>
        <begin position="2"/>
        <end position="24"/>
    </location>
</feature>
<dbReference type="GO" id="GO:0005524">
    <property type="term" value="F:ATP binding"/>
    <property type="evidence" value="ECO:0007669"/>
    <property type="project" value="UniProtKB-KW"/>
</dbReference>